<accession>A0ABU2A4Q8</accession>
<organism evidence="2 3">
    <name type="scientific">Roseateles asaccharophilus</name>
    <dbReference type="NCBI Taxonomy" id="582607"/>
    <lineage>
        <taxon>Bacteria</taxon>
        <taxon>Pseudomonadati</taxon>
        <taxon>Pseudomonadota</taxon>
        <taxon>Betaproteobacteria</taxon>
        <taxon>Burkholderiales</taxon>
        <taxon>Sphaerotilaceae</taxon>
        <taxon>Roseateles</taxon>
    </lineage>
</organism>
<feature type="chain" id="PRO_5045410402" description="Porin" evidence="1">
    <location>
        <begin position="22"/>
        <end position="409"/>
    </location>
</feature>
<name>A0ABU2A4Q8_9BURK</name>
<evidence type="ECO:0008006" key="4">
    <source>
        <dbReference type="Google" id="ProtNLM"/>
    </source>
</evidence>
<evidence type="ECO:0000313" key="2">
    <source>
        <dbReference type="EMBL" id="MDR7332179.1"/>
    </source>
</evidence>
<evidence type="ECO:0000313" key="3">
    <source>
        <dbReference type="Proteomes" id="UP001180825"/>
    </source>
</evidence>
<protein>
    <recommendedName>
        <fullName evidence="4">Porin</fullName>
    </recommendedName>
</protein>
<dbReference type="RefSeq" id="WP_310326346.1">
    <property type="nucleotide sequence ID" value="NZ_JAVDXV010000002.1"/>
</dbReference>
<dbReference type="InterPro" id="IPR023614">
    <property type="entry name" value="Porin_dom_sf"/>
</dbReference>
<feature type="signal peptide" evidence="1">
    <location>
        <begin position="1"/>
        <end position="21"/>
    </location>
</feature>
<sequence length="409" mass="45196">MPVWRTVLVVGLALLATTASAAELEFSGFGTLSAYQGDDEVASVRPRRFGNEASRSGKWRWDGDSVLGVQARWVLSDEVQLVWQLQSSDLVDKRWRPNTEWFYVGWSPAPAWTLRVGRQPLPMQQHSETGRVGLARVTVRPMASVYELISNNPIDGGVLSWNGDLGGGALAVDASLGRVDIRSNSGRAAGRYLASLSARWQHGPVVLRAGLLRGRLDLLGSSLEALGDTLRQPGSGCAVCGPILEARLRTQNIVSHRITLGHTLNWGPWTLDMEWLRRLSNSVATPDADGWYMLLSHRLDRWTPFAAIGASRYREAPLGLQAAPGTPEAGAALIQAVDRRLQAMQDRRILLAGLRWDLHEQAALKLQWEQWRSTRDTLTSRSDEIVLPPTATGWDGRVRMITVALDFVF</sequence>
<keyword evidence="3" id="KW-1185">Reference proteome</keyword>
<keyword evidence="1" id="KW-0732">Signal</keyword>
<dbReference type="EMBL" id="JAVDXV010000002">
    <property type="protein sequence ID" value="MDR7332179.1"/>
    <property type="molecule type" value="Genomic_DNA"/>
</dbReference>
<evidence type="ECO:0000256" key="1">
    <source>
        <dbReference type="SAM" id="SignalP"/>
    </source>
</evidence>
<dbReference type="SUPFAM" id="SSF56935">
    <property type="entry name" value="Porins"/>
    <property type="match status" value="1"/>
</dbReference>
<comment type="caution">
    <text evidence="2">The sequence shown here is derived from an EMBL/GenBank/DDBJ whole genome shotgun (WGS) entry which is preliminary data.</text>
</comment>
<gene>
    <name evidence="2" type="ORF">J2X21_001305</name>
</gene>
<proteinExistence type="predicted"/>
<dbReference type="Gene3D" id="2.40.160.10">
    <property type="entry name" value="Porin"/>
    <property type="match status" value="1"/>
</dbReference>
<reference evidence="2 3" key="1">
    <citation type="submission" date="2023-07" db="EMBL/GenBank/DDBJ databases">
        <title>Sorghum-associated microbial communities from plants grown in Nebraska, USA.</title>
        <authorList>
            <person name="Schachtman D."/>
        </authorList>
    </citation>
    <scope>NUCLEOTIDE SEQUENCE [LARGE SCALE GENOMIC DNA]</scope>
    <source>
        <strain evidence="2 3">BE316</strain>
    </source>
</reference>
<dbReference type="Proteomes" id="UP001180825">
    <property type="component" value="Unassembled WGS sequence"/>
</dbReference>